<name>A0ABW4J7Y0_9LACO</name>
<protein>
    <submittedName>
        <fullName evidence="3">IS3 family transposase</fullName>
    </submittedName>
</protein>
<dbReference type="SUPFAM" id="SSF53098">
    <property type="entry name" value="Ribonuclease H-like"/>
    <property type="match status" value="1"/>
</dbReference>
<dbReference type="InterPro" id="IPR050900">
    <property type="entry name" value="Transposase_IS3/IS150/IS904"/>
</dbReference>
<dbReference type="Pfam" id="PF13276">
    <property type="entry name" value="HTH_21"/>
    <property type="match status" value="1"/>
</dbReference>
<keyword evidence="4" id="KW-1185">Reference proteome</keyword>
<dbReference type="InterPro" id="IPR009057">
    <property type="entry name" value="Homeodomain-like_sf"/>
</dbReference>
<dbReference type="PANTHER" id="PTHR46889:SF4">
    <property type="entry name" value="TRANSPOSASE INSO FOR INSERTION SEQUENCE ELEMENT IS911B-RELATED"/>
    <property type="match status" value="1"/>
</dbReference>
<dbReference type="Pfam" id="PF00665">
    <property type="entry name" value="rve"/>
    <property type="match status" value="1"/>
</dbReference>
<feature type="domain" description="Integrase catalytic" evidence="2">
    <location>
        <begin position="205"/>
        <end position="361"/>
    </location>
</feature>
<dbReference type="RefSeq" id="WP_125713845.1">
    <property type="nucleotide sequence ID" value="NZ_JBHTOP010000022.1"/>
</dbReference>
<comment type="function">
    <text evidence="1">Involved in the transposition of the insertion sequence.</text>
</comment>
<proteinExistence type="predicted"/>
<evidence type="ECO:0000313" key="3">
    <source>
        <dbReference type="EMBL" id="MFD1671784.1"/>
    </source>
</evidence>
<dbReference type="Proteomes" id="UP001597267">
    <property type="component" value="Unassembled WGS sequence"/>
</dbReference>
<dbReference type="PROSITE" id="PS50994">
    <property type="entry name" value="INTEGRASE"/>
    <property type="match status" value="1"/>
</dbReference>
<dbReference type="InterPro" id="IPR048020">
    <property type="entry name" value="Transpos_IS3"/>
</dbReference>
<accession>A0ABW4J7Y0</accession>
<dbReference type="Gene3D" id="3.30.420.10">
    <property type="entry name" value="Ribonuclease H-like superfamily/Ribonuclease H"/>
    <property type="match status" value="1"/>
</dbReference>
<dbReference type="EMBL" id="JBHTOP010000022">
    <property type="protein sequence ID" value="MFD1671784.1"/>
    <property type="molecule type" value="Genomic_DNA"/>
</dbReference>
<dbReference type="InterPro" id="IPR025948">
    <property type="entry name" value="HTH-like_dom"/>
</dbReference>
<dbReference type="NCBIfam" id="NF033516">
    <property type="entry name" value="transpos_IS3"/>
    <property type="match status" value="1"/>
</dbReference>
<evidence type="ECO:0000259" key="2">
    <source>
        <dbReference type="PROSITE" id="PS50994"/>
    </source>
</evidence>
<evidence type="ECO:0000313" key="4">
    <source>
        <dbReference type="Proteomes" id="UP001597267"/>
    </source>
</evidence>
<dbReference type="Pfam" id="PF01527">
    <property type="entry name" value="HTH_Tnp_1"/>
    <property type="match status" value="1"/>
</dbReference>
<comment type="caution">
    <text evidence="3">The sequence shown here is derived from an EMBL/GenBank/DDBJ whole genome shotgun (WGS) entry which is preliminary data.</text>
</comment>
<gene>
    <name evidence="3" type="ORF">ACFQ5M_06750</name>
</gene>
<dbReference type="PANTHER" id="PTHR46889">
    <property type="entry name" value="TRANSPOSASE INSF FOR INSERTION SEQUENCE IS3B-RELATED"/>
    <property type="match status" value="1"/>
</dbReference>
<dbReference type="InterPro" id="IPR036397">
    <property type="entry name" value="RNaseH_sf"/>
</dbReference>
<dbReference type="Gene3D" id="1.10.10.60">
    <property type="entry name" value="Homeodomain-like"/>
    <property type="match status" value="1"/>
</dbReference>
<dbReference type="InterPro" id="IPR001584">
    <property type="entry name" value="Integrase_cat-core"/>
</dbReference>
<dbReference type="InterPro" id="IPR012337">
    <property type="entry name" value="RNaseH-like_sf"/>
</dbReference>
<dbReference type="SUPFAM" id="SSF46689">
    <property type="entry name" value="Homeodomain-like"/>
    <property type="match status" value="1"/>
</dbReference>
<dbReference type="InterPro" id="IPR002514">
    <property type="entry name" value="Transposase_8"/>
</dbReference>
<dbReference type="Pfam" id="PF13333">
    <property type="entry name" value="rve_2"/>
    <property type="match status" value="1"/>
</dbReference>
<sequence length="361" mass="42372">MQTKTSATRYSKEFRESMVSLSQTGRSANSLSKEYNVSVSTLTKWIRQADPLDRNVLSIKERELLKENKRLKEEIDILKPSGGVFGKELINKGRATVLRVVRVNLEAKHRVTRILSVLKIPRTTYYDYLNWQPSKRMIRRQQIKEKVLASWLAYPMYGYPRMTKYFNEALNWSVSRYLIYRLMRELGIHSRMIKKMKKPKTYTEVPQLPNLIRKMTDWSKVLLTDITYIRVKGKWRYLASLYNPETRRVIAHKIGAHMTKELATSVLEKVDLRKLGVEIVHSDMGSQYTSDLFNQALQNKQIKHSYSRKGCPGDNARIESFHSILKREYVNFQSFQTLDEAIVGIDSYIRWYNSDRISLVA</sequence>
<evidence type="ECO:0000256" key="1">
    <source>
        <dbReference type="ARBA" id="ARBA00002286"/>
    </source>
</evidence>
<reference evidence="4" key="1">
    <citation type="journal article" date="2019" name="Int. J. Syst. Evol. Microbiol.">
        <title>The Global Catalogue of Microorganisms (GCM) 10K type strain sequencing project: providing services to taxonomists for standard genome sequencing and annotation.</title>
        <authorList>
            <consortium name="The Broad Institute Genomics Platform"/>
            <consortium name="The Broad Institute Genome Sequencing Center for Infectious Disease"/>
            <person name="Wu L."/>
            <person name="Ma J."/>
        </authorList>
    </citation>
    <scope>NUCLEOTIDE SEQUENCE [LARGE SCALE GENOMIC DNA]</scope>
    <source>
        <strain evidence="4">CCM 8896</strain>
    </source>
</reference>
<organism evidence="3 4">
    <name type="scientific">Agrilactobacillus yilanensis</name>
    <dbReference type="NCBI Taxonomy" id="2485997"/>
    <lineage>
        <taxon>Bacteria</taxon>
        <taxon>Bacillati</taxon>
        <taxon>Bacillota</taxon>
        <taxon>Bacilli</taxon>
        <taxon>Lactobacillales</taxon>
        <taxon>Lactobacillaceae</taxon>
        <taxon>Agrilactobacillus</taxon>
    </lineage>
</organism>